<organism evidence="3 4">
    <name type="scientific">Phytophthora cactorum</name>
    <dbReference type="NCBI Taxonomy" id="29920"/>
    <lineage>
        <taxon>Eukaryota</taxon>
        <taxon>Sar</taxon>
        <taxon>Stramenopiles</taxon>
        <taxon>Oomycota</taxon>
        <taxon>Peronosporomycetes</taxon>
        <taxon>Peronosporales</taxon>
        <taxon>Peronosporaceae</taxon>
        <taxon>Phytophthora</taxon>
    </lineage>
</organism>
<feature type="signal peptide" evidence="2">
    <location>
        <begin position="1"/>
        <end position="17"/>
    </location>
</feature>
<name>A0A8T1U512_9STRA</name>
<dbReference type="OrthoDB" id="91442at2759"/>
<proteinExistence type="predicted"/>
<keyword evidence="2" id="KW-0732">Signal</keyword>
<evidence type="ECO:0000313" key="4">
    <source>
        <dbReference type="Proteomes" id="UP000688947"/>
    </source>
</evidence>
<evidence type="ECO:0000256" key="2">
    <source>
        <dbReference type="SAM" id="SignalP"/>
    </source>
</evidence>
<evidence type="ECO:0000256" key="1">
    <source>
        <dbReference type="SAM" id="Coils"/>
    </source>
</evidence>
<accession>A0A8T1U512</accession>
<dbReference type="EMBL" id="JAENGZ010000685">
    <property type="protein sequence ID" value="KAG6955323.1"/>
    <property type="molecule type" value="Genomic_DNA"/>
</dbReference>
<dbReference type="Proteomes" id="UP000688947">
    <property type="component" value="Unassembled WGS sequence"/>
</dbReference>
<gene>
    <name evidence="3" type="ORF">JG687_00011293</name>
</gene>
<dbReference type="AlphaFoldDB" id="A0A8T1U512"/>
<evidence type="ECO:0000313" key="3">
    <source>
        <dbReference type="EMBL" id="KAG6955323.1"/>
    </source>
</evidence>
<feature type="chain" id="PRO_5035751808" evidence="2">
    <location>
        <begin position="18"/>
        <end position="214"/>
    </location>
</feature>
<reference evidence="3" key="1">
    <citation type="submission" date="2021-01" db="EMBL/GenBank/DDBJ databases">
        <title>Phytophthora aleatoria, a newly-described species from Pinus radiata is distinct from Phytophthora cactorum isolates based on comparative genomics.</title>
        <authorList>
            <person name="Mcdougal R."/>
            <person name="Panda P."/>
            <person name="Williams N."/>
            <person name="Studholme D.J."/>
        </authorList>
    </citation>
    <scope>NUCLEOTIDE SEQUENCE</scope>
    <source>
        <strain evidence="3">NZFS 3830</strain>
    </source>
</reference>
<feature type="coiled-coil region" evidence="1">
    <location>
        <begin position="123"/>
        <end position="150"/>
    </location>
</feature>
<keyword evidence="1" id="KW-0175">Coiled coil</keyword>
<comment type="caution">
    <text evidence="3">The sequence shown here is derived from an EMBL/GenBank/DDBJ whole genome shotgun (WGS) entry which is preliminary data.</text>
</comment>
<protein>
    <submittedName>
        <fullName evidence="3">Uncharacterized protein</fullName>
    </submittedName>
</protein>
<sequence>MLLALFLYPLHVRVAVAIHKESPRLRFLERLCGYGIYYYRRYVGTDKESDIESLSADLHAWYRGVFVNGSIVRFNGDIGQYWRFAGDIREDSKLPKLAAIILSIAVNTATCKDISAIRQLDRAENEGKELVELKRIVAAAEREHVEENQVIVHQEIPSEDTAECWQDIFNVLDGDEFMSEELPITEDDELKQKVFDGFEETIPETDTTEFPRPM</sequence>